<dbReference type="InterPro" id="IPR019431">
    <property type="entry name" value="DUF2417"/>
</dbReference>
<feature type="compositionally biased region" description="Low complexity" evidence="1">
    <location>
        <begin position="153"/>
        <end position="167"/>
    </location>
</feature>
<feature type="compositionally biased region" description="Basic and acidic residues" evidence="1">
    <location>
        <begin position="260"/>
        <end position="278"/>
    </location>
</feature>
<feature type="compositionally biased region" description="Basic residues" evidence="1">
    <location>
        <begin position="206"/>
        <end position="232"/>
    </location>
</feature>
<feature type="transmembrane region" description="Helical" evidence="2">
    <location>
        <begin position="468"/>
        <end position="494"/>
    </location>
</feature>
<proteinExistence type="predicted"/>
<gene>
    <name evidence="3" type="ORF">O9K51_00460</name>
</gene>
<dbReference type="Pfam" id="PF10329">
    <property type="entry name" value="DUF2417"/>
    <property type="match status" value="1"/>
</dbReference>
<evidence type="ECO:0000256" key="2">
    <source>
        <dbReference type="SAM" id="Phobius"/>
    </source>
</evidence>
<dbReference type="SUPFAM" id="SSF53474">
    <property type="entry name" value="alpha/beta-Hydrolases"/>
    <property type="match status" value="1"/>
</dbReference>
<organism evidence="3 4">
    <name type="scientific">Purpureocillium lavendulum</name>
    <dbReference type="NCBI Taxonomy" id="1247861"/>
    <lineage>
        <taxon>Eukaryota</taxon>
        <taxon>Fungi</taxon>
        <taxon>Dikarya</taxon>
        <taxon>Ascomycota</taxon>
        <taxon>Pezizomycotina</taxon>
        <taxon>Sordariomycetes</taxon>
        <taxon>Hypocreomycetidae</taxon>
        <taxon>Hypocreales</taxon>
        <taxon>Ophiocordycipitaceae</taxon>
        <taxon>Purpureocillium</taxon>
    </lineage>
</organism>
<keyword evidence="4" id="KW-1185">Reference proteome</keyword>
<feature type="transmembrane region" description="Helical" evidence="2">
    <location>
        <begin position="393"/>
        <end position="415"/>
    </location>
</feature>
<evidence type="ECO:0000313" key="4">
    <source>
        <dbReference type="Proteomes" id="UP001163105"/>
    </source>
</evidence>
<dbReference type="Gene3D" id="3.40.50.1820">
    <property type="entry name" value="alpha/beta hydrolase"/>
    <property type="match status" value="1"/>
</dbReference>
<feature type="transmembrane region" description="Helical" evidence="2">
    <location>
        <begin position="330"/>
        <end position="352"/>
    </location>
</feature>
<keyword evidence="2" id="KW-1133">Transmembrane helix</keyword>
<comment type="caution">
    <text evidence="3">The sequence shown here is derived from an EMBL/GenBank/DDBJ whole genome shotgun (WGS) entry which is preliminary data.</text>
</comment>
<name>A0AB34G4R3_9HYPO</name>
<dbReference type="Proteomes" id="UP001163105">
    <property type="component" value="Unassembled WGS sequence"/>
</dbReference>
<feature type="region of interest" description="Disordered" evidence="1">
    <location>
        <begin position="82"/>
        <end position="171"/>
    </location>
</feature>
<feature type="region of interest" description="Disordered" evidence="1">
    <location>
        <begin position="183"/>
        <end position="239"/>
    </location>
</feature>
<dbReference type="InterPro" id="IPR029058">
    <property type="entry name" value="AB_hydrolase_fold"/>
</dbReference>
<evidence type="ECO:0000313" key="3">
    <source>
        <dbReference type="EMBL" id="KAJ6445697.1"/>
    </source>
</evidence>
<protein>
    <submittedName>
        <fullName evidence="3">Integral membrane protein</fullName>
    </submittedName>
</protein>
<evidence type="ECO:0000256" key="1">
    <source>
        <dbReference type="SAM" id="MobiDB-lite"/>
    </source>
</evidence>
<feature type="compositionally biased region" description="Basic and acidic residues" evidence="1">
    <location>
        <begin position="130"/>
        <end position="148"/>
    </location>
</feature>
<feature type="transmembrane region" description="Helical" evidence="2">
    <location>
        <begin position="421"/>
        <end position="439"/>
    </location>
</feature>
<accession>A0AB34G4R3</accession>
<reference evidence="3" key="1">
    <citation type="submission" date="2023-01" db="EMBL/GenBank/DDBJ databases">
        <title>The growth and conidiation of Purpureocillium lavendulum are regulated by nitrogen source and histone H3K14 acetylation.</title>
        <authorList>
            <person name="Tang P."/>
            <person name="Han J."/>
            <person name="Zhang C."/>
            <person name="Tang P."/>
            <person name="Qi F."/>
            <person name="Zhang K."/>
            <person name="Liang L."/>
        </authorList>
    </citation>
    <scope>NUCLEOTIDE SEQUENCE</scope>
    <source>
        <strain evidence="3">YMF1.00683</strain>
    </source>
</reference>
<feature type="transmembrane region" description="Helical" evidence="2">
    <location>
        <begin position="364"/>
        <end position="386"/>
    </location>
</feature>
<sequence>MDTPASSPRRDTYTRPRTASSPAQSDGEYYSTSAGGAPTYGGNNSNNNNSPTMPHGGTKDRHSKLHQPRWFKQVKDWVSVSEPSAQAMKDQRRTAYRKHGVAPNDPQAAAKMHLPIGKVPAGVTTSTRGPEPEEALRRRVKDNAERRLYTARSGSQSASSGMSSNASTREARQIAPWVRPGRQDHIVLPSPPPPDPTFLSQLLSRLPRRKNKNKNKSKSKSKSKSMSVRHAKCGPSSIHAPSDVNFAAGAYCAFSGNMKQGDDQERREGPAARPHADAADDDDDVDQAPPDEHTRLLPNRVDSTPPRGMLTPDDPAVSPYNLWSIRILRYLTLVFTTVTFAWWILLLVSAFATPPGLHTRGSGFFAFGYTSLALASLLFTLLFFGVPSKAVRILAIVMAFLLLLDMILLLCVQQTRYEEGWVGIVSVVWVLLMSLWTLLTDRAVKWGKEEEEERLTGRAETRRTLTEWLAVLLSTIGYAIMVVAVVLITLTIILRALDAGVAPPGKLYKVDNGKYRIHVYCHGNKTDGDGHKLPTVLFEAGERPFEEQLWGFADNAIKNGSISRYCFADRPGIAWSDTAPSPLSAGFAVDVLSEALAEAGEQGPWILASAGIGSIYSRVFSSRHGHDVKGLLLIDPLHEDFLGAVARPGRGFLLWLRGIISPLGLDRLMGAIFRGRTNTDRIYGRAAQQRGKFIFAQLQESLVADSFTKRDVRSSRQIQERDTPLVVISSGKEIKRSRAWEEKQRDLTALTDELRYWDIVNGAPHRVWETLEGRRKIEKRLRQLVHSDD</sequence>
<dbReference type="EMBL" id="JAQHRD010000001">
    <property type="protein sequence ID" value="KAJ6445697.1"/>
    <property type="molecule type" value="Genomic_DNA"/>
</dbReference>
<keyword evidence="2" id="KW-0472">Membrane</keyword>
<feature type="region of interest" description="Disordered" evidence="1">
    <location>
        <begin position="259"/>
        <end position="312"/>
    </location>
</feature>
<feature type="region of interest" description="Disordered" evidence="1">
    <location>
        <begin position="1"/>
        <end position="70"/>
    </location>
</feature>
<keyword evidence="2" id="KW-0812">Transmembrane</keyword>
<feature type="compositionally biased region" description="Polar residues" evidence="1">
    <location>
        <begin position="15"/>
        <end position="34"/>
    </location>
</feature>
<dbReference type="AlphaFoldDB" id="A0AB34G4R3"/>